<keyword evidence="10" id="KW-1185">Reference proteome</keyword>
<organism evidence="9 10">
    <name type="scientific">Paractinoplanes durhamensis</name>
    <dbReference type="NCBI Taxonomy" id="113563"/>
    <lineage>
        <taxon>Bacteria</taxon>
        <taxon>Bacillati</taxon>
        <taxon>Actinomycetota</taxon>
        <taxon>Actinomycetes</taxon>
        <taxon>Micromonosporales</taxon>
        <taxon>Micromonosporaceae</taxon>
        <taxon>Paractinoplanes</taxon>
    </lineage>
</organism>
<feature type="active site" description="Charge relay system" evidence="6">
    <location>
        <position position="368"/>
    </location>
</feature>
<dbReference type="InterPro" id="IPR023827">
    <property type="entry name" value="Peptidase_S8_Asp-AS"/>
</dbReference>
<evidence type="ECO:0000313" key="9">
    <source>
        <dbReference type="EMBL" id="GIE05728.1"/>
    </source>
</evidence>
<dbReference type="PROSITE" id="PS00137">
    <property type="entry name" value="SUBTILASE_HIS"/>
    <property type="match status" value="1"/>
</dbReference>
<dbReference type="Gene3D" id="3.40.50.200">
    <property type="entry name" value="Peptidase S8/S53 domain"/>
    <property type="match status" value="1"/>
</dbReference>
<dbReference type="CDD" id="cd04848">
    <property type="entry name" value="Peptidases_S8_Autotransporter_serine_protease_like"/>
    <property type="match status" value="1"/>
</dbReference>
<dbReference type="InterPro" id="IPR023828">
    <property type="entry name" value="Peptidase_S8_Ser-AS"/>
</dbReference>
<evidence type="ECO:0000259" key="8">
    <source>
        <dbReference type="Pfam" id="PF00082"/>
    </source>
</evidence>
<reference evidence="9 10" key="1">
    <citation type="submission" date="2021-01" db="EMBL/GenBank/DDBJ databases">
        <title>Whole genome shotgun sequence of Actinoplanes durhamensis NBRC 14914.</title>
        <authorList>
            <person name="Komaki H."/>
            <person name="Tamura T."/>
        </authorList>
    </citation>
    <scope>NUCLEOTIDE SEQUENCE [LARGE SCALE GENOMIC DNA]</scope>
    <source>
        <strain evidence="9 10">NBRC 14914</strain>
    </source>
</reference>
<dbReference type="InterPro" id="IPR013425">
    <property type="entry name" value="Autotrns_rpt"/>
</dbReference>
<accession>A0ABQ3Z7C9</accession>
<evidence type="ECO:0000256" key="1">
    <source>
        <dbReference type="ARBA" id="ARBA00011073"/>
    </source>
</evidence>
<protein>
    <recommendedName>
        <fullName evidence="8">Peptidase S8/S53 domain-containing protein</fullName>
    </recommendedName>
</protein>
<evidence type="ECO:0000256" key="4">
    <source>
        <dbReference type="ARBA" id="ARBA00022801"/>
    </source>
</evidence>
<evidence type="ECO:0000313" key="10">
    <source>
        <dbReference type="Proteomes" id="UP000637628"/>
    </source>
</evidence>
<dbReference type="SUPFAM" id="SSF52743">
    <property type="entry name" value="Subtilisin-like"/>
    <property type="match status" value="1"/>
</dbReference>
<dbReference type="InterPro" id="IPR000209">
    <property type="entry name" value="Peptidase_S8/S53_dom"/>
</dbReference>
<proteinExistence type="inferred from homology"/>
<dbReference type="Pfam" id="PF12951">
    <property type="entry name" value="PATR"/>
    <property type="match status" value="1"/>
</dbReference>
<keyword evidence="2 6" id="KW-0645">Protease</keyword>
<feature type="signal peptide" evidence="7">
    <location>
        <begin position="1"/>
        <end position="21"/>
    </location>
</feature>
<dbReference type="InterPro" id="IPR036852">
    <property type="entry name" value="Peptidase_S8/S53_dom_sf"/>
</dbReference>
<gene>
    <name evidence="9" type="ORF">Adu01nite_70780</name>
</gene>
<dbReference type="PANTHER" id="PTHR43806">
    <property type="entry name" value="PEPTIDASE S8"/>
    <property type="match status" value="1"/>
</dbReference>
<feature type="active site" description="Charge relay system" evidence="6">
    <location>
        <position position="86"/>
    </location>
</feature>
<evidence type="ECO:0000256" key="3">
    <source>
        <dbReference type="ARBA" id="ARBA00022729"/>
    </source>
</evidence>
<comment type="similarity">
    <text evidence="1 6">Belongs to the peptidase S8 family.</text>
</comment>
<dbReference type="PROSITE" id="PS00136">
    <property type="entry name" value="SUBTILASE_ASP"/>
    <property type="match status" value="1"/>
</dbReference>
<keyword evidence="5 6" id="KW-0720">Serine protease</keyword>
<dbReference type="NCBIfam" id="TIGR02601">
    <property type="entry name" value="autotrns_rpt"/>
    <property type="match status" value="1"/>
</dbReference>
<feature type="active site" description="Charge relay system" evidence="6">
    <location>
        <position position="126"/>
    </location>
</feature>
<comment type="caution">
    <text evidence="9">The sequence shown here is derived from an EMBL/GenBank/DDBJ whole genome shotgun (WGS) entry which is preliminary data.</text>
</comment>
<dbReference type="InterPro" id="IPR034061">
    <property type="entry name" value="Peptidases_S8_Autotransporter"/>
</dbReference>
<evidence type="ECO:0000256" key="2">
    <source>
        <dbReference type="ARBA" id="ARBA00022670"/>
    </source>
</evidence>
<dbReference type="EMBL" id="BOML01000057">
    <property type="protein sequence ID" value="GIE05728.1"/>
    <property type="molecule type" value="Genomic_DNA"/>
</dbReference>
<evidence type="ECO:0000256" key="6">
    <source>
        <dbReference type="PROSITE-ProRule" id="PRU01240"/>
    </source>
</evidence>
<dbReference type="PANTHER" id="PTHR43806:SF11">
    <property type="entry name" value="CEREVISIN-RELATED"/>
    <property type="match status" value="1"/>
</dbReference>
<sequence length="699" mass="72518">MPTRKKALVVALIPVVGLGIAAQPAAAHPSRPQPIVTYQGDPGRLGDPASWRTPEFLSDTGLVSMGAEFAYAAGFAGAGENIGLVDSGFFNGHPVEQANRYFSVVAQGGQTGPTPGYYDPAFNDTHGTHVSGTVGASRDGVGQEQPQGTAANMHGVAFNANVYMGNTHKTDGVLYGQLPAGATEAQTPDNAYLANVYRAVNRARTTNGKPIRIVSSSWGSAPAGESYNTYEGLLSAWRNLALPEGVPDSNGTTSHWINGAFDVARTDTIIGFSAGNAGVANPTPRGAATYFKPELEGSWFTTSGTNDNVGRTFHPDGSVLVPGQQRFNQCGVAKWACVTAPGSLINSTTVELVDGVPQPRYARFSGTSMSAPHSAGALALIMQRFPYLTNEQALYTMYTTGRQNSTTNDAAGLPIPNPTAGQIVRVPDARNGWGTPSLREALNGPGQLLGEFDVNTRGRTDVWSNDISDVAIQAREVEDATEAAAWQATKVAKGWTKGLPADATDADKADYAIGKAREKARKSRVYAGSLTKRGAGTLFLTGDDTWTGATTVLGGKLSVTGSHASAIRVRGGALGGTGTIAGDVEVSGGELRPGGAAGESAPLTVGGGVRLGSTSRYAVTVNSASDFTSVRASGALNIEGRLSLDVRGSLTRGAVLPILSGSSIRGTFDGVPEGKLLALGGHLLRVSYRNHSVTLTVIR</sequence>
<dbReference type="PROSITE" id="PS00138">
    <property type="entry name" value="SUBTILASE_SER"/>
    <property type="match status" value="1"/>
</dbReference>
<dbReference type="PROSITE" id="PS51892">
    <property type="entry name" value="SUBTILASE"/>
    <property type="match status" value="1"/>
</dbReference>
<feature type="domain" description="Peptidase S8/S53" evidence="8">
    <location>
        <begin position="78"/>
        <end position="408"/>
    </location>
</feature>
<dbReference type="Pfam" id="PF00082">
    <property type="entry name" value="Peptidase_S8"/>
    <property type="match status" value="1"/>
</dbReference>
<dbReference type="InterPro" id="IPR050131">
    <property type="entry name" value="Peptidase_S8_subtilisin-like"/>
</dbReference>
<evidence type="ECO:0000256" key="7">
    <source>
        <dbReference type="SAM" id="SignalP"/>
    </source>
</evidence>
<dbReference type="PRINTS" id="PR00723">
    <property type="entry name" value="SUBTILISIN"/>
</dbReference>
<name>A0ABQ3Z7C9_9ACTN</name>
<feature type="chain" id="PRO_5047520704" description="Peptidase S8/S53 domain-containing protein" evidence="7">
    <location>
        <begin position="22"/>
        <end position="699"/>
    </location>
</feature>
<dbReference type="InterPro" id="IPR015500">
    <property type="entry name" value="Peptidase_S8_subtilisin-rel"/>
</dbReference>
<evidence type="ECO:0000256" key="5">
    <source>
        <dbReference type="ARBA" id="ARBA00022825"/>
    </source>
</evidence>
<dbReference type="Proteomes" id="UP000637628">
    <property type="component" value="Unassembled WGS sequence"/>
</dbReference>
<dbReference type="RefSeq" id="WP_203733601.1">
    <property type="nucleotide sequence ID" value="NZ_BAAATX010000009.1"/>
</dbReference>
<dbReference type="InterPro" id="IPR022398">
    <property type="entry name" value="Peptidase_S8_His-AS"/>
</dbReference>
<keyword evidence="4 6" id="KW-0378">Hydrolase</keyword>
<keyword evidence="3 7" id="KW-0732">Signal</keyword>